<protein>
    <recommendedName>
        <fullName evidence="5">Tetratricopeptide repeat protein</fullName>
    </recommendedName>
</protein>
<dbReference type="PANTHER" id="PTHR12558">
    <property type="entry name" value="CELL DIVISION CYCLE 16,23,27"/>
    <property type="match status" value="1"/>
</dbReference>
<dbReference type="PANTHER" id="PTHR12558:SF13">
    <property type="entry name" value="CELL DIVISION CYCLE PROTEIN 27 HOMOLOG"/>
    <property type="match status" value="1"/>
</dbReference>
<gene>
    <name evidence="3" type="ORF">HQ865_09620</name>
</gene>
<dbReference type="Proteomes" id="UP000505355">
    <property type="component" value="Chromosome"/>
</dbReference>
<dbReference type="RefSeq" id="WP_173414693.1">
    <property type="nucleotide sequence ID" value="NZ_CP054139.1"/>
</dbReference>
<accession>A0A7D4PTV3</accession>
<evidence type="ECO:0000313" key="3">
    <source>
        <dbReference type="EMBL" id="QKJ30003.1"/>
    </source>
</evidence>
<name>A0A7D4PTV3_9SPHI</name>
<evidence type="ECO:0000256" key="2">
    <source>
        <dbReference type="SAM" id="SignalP"/>
    </source>
</evidence>
<sequence length="435" mass="49003">MKTTLLTLVFALLFSVTFAQQATRADDALLLEYYQAQRYQDAADYLKKTFPEPVTDIKILAKLAYTTNMANKLPEAQAYYERIYNIDTTNEGALFSIGNINLRRGNMPKAEVYFKRILLQDTTNFSVYTKLAAIASNKKDTTATLSYLQKANKLNFFDVDVAVDLSTLYMAQKKFDLALAVLNKASESDPDNIYILINMATLTFKEKKWQETVDACKKLISLDAADGQVMYKLGVSYYNLKNYACGAEVLAGMDDRDQTEFSDYYASQCYKGLKDYKSSIVWLNSALKQGITGNASAYYGEIADNNEKMDQSKKAVLAYQKGLQFREDPAIYTALADLYATKLNDKVTAAKYYKMAVASYQKMIPDNGNPMNIYMLANIFDAQLKDTASAIKYYKKFLDAKPSKSQQNFINYTQSRIGQLQNKTTAASSGQHTSQ</sequence>
<keyword evidence="2" id="KW-0732">Signal</keyword>
<feature type="repeat" description="TPR" evidence="1">
    <location>
        <begin position="159"/>
        <end position="192"/>
    </location>
</feature>
<dbReference type="PROSITE" id="PS50005">
    <property type="entry name" value="TPR"/>
    <property type="match status" value="1"/>
</dbReference>
<dbReference type="SMART" id="SM00028">
    <property type="entry name" value="TPR"/>
    <property type="match status" value="5"/>
</dbReference>
<dbReference type="InterPro" id="IPR011990">
    <property type="entry name" value="TPR-like_helical_dom_sf"/>
</dbReference>
<dbReference type="InterPro" id="IPR019734">
    <property type="entry name" value="TPR_rpt"/>
</dbReference>
<dbReference type="KEGG" id="mmab:HQ865_09620"/>
<dbReference type="EMBL" id="CP054139">
    <property type="protein sequence ID" value="QKJ30003.1"/>
    <property type="molecule type" value="Genomic_DNA"/>
</dbReference>
<proteinExistence type="predicted"/>
<dbReference type="Pfam" id="PF13181">
    <property type="entry name" value="TPR_8"/>
    <property type="match status" value="2"/>
</dbReference>
<keyword evidence="4" id="KW-1185">Reference proteome</keyword>
<feature type="chain" id="PRO_5028858256" description="Tetratricopeptide repeat protein" evidence="2">
    <location>
        <begin position="22"/>
        <end position="435"/>
    </location>
</feature>
<dbReference type="Gene3D" id="1.25.40.10">
    <property type="entry name" value="Tetratricopeptide repeat domain"/>
    <property type="match status" value="3"/>
</dbReference>
<feature type="signal peptide" evidence="2">
    <location>
        <begin position="1"/>
        <end position="21"/>
    </location>
</feature>
<evidence type="ECO:0000256" key="1">
    <source>
        <dbReference type="PROSITE-ProRule" id="PRU00339"/>
    </source>
</evidence>
<dbReference type="SUPFAM" id="SSF48452">
    <property type="entry name" value="TPR-like"/>
    <property type="match status" value="1"/>
</dbReference>
<organism evidence="3 4">
    <name type="scientific">Mucilaginibacter mali</name>
    <dbReference type="NCBI Taxonomy" id="2740462"/>
    <lineage>
        <taxon>Bacteria</taxon>
        <taxon>Pseudomonadati</taxon>
        <taxon>Bacteroidota</taxon>
        <taxon>Sphingobacteriia</taxon>
        <taxon>Sphingobacteriales</taxon>
        <taxon>Sphingobacteriaceae</taxon>
        <taxon>Mucilaginibacter</taxon>
    </lineage>
</organism>
<keyword evidence="1" id="KW-0802">TPR repeat</keyword>
<evidence type="ECO:0000313" key="4">
    <source>
        <dbReference type="Proteomes" id="UP000505355"/>
    </source>
</evidence>
<evidence type="ECO:0008006" key="5">
    <source>
        <dbReference type="Google" id="ProtNLM"/>
    </source>
</evidence>
<dbReference type="AlphaFoldDB" id="A0A7D4PTV3"/>
<reference evidence="3 4" key="1">
    <citation type="submission" date="2020-05" db="EMBL/GenBank/DDBJ databases">
        <title>Mucilaginibacter mali sp. nov.</title>
        <authorList>
            <person name="Kim H.S."/>
            <person name="Lee K.C."/>
            <person name="Suh M.K."/>
            <person name="Kim J.-S."/>
            <person name="Han K.-I."/>
            <person name="Eom M.K."/>
            <person name="Shin Y.K."/>
            <person name="Lee J.-S."/>
        </authorList>
    </citation>
    <scope>NUCLEOTIDE SEQUENCE [LARGE SCALE GENOMIC DNA]</scope>
    <source>
        <strain evidence="3 4">G2-14</strain>
    </source>
</reference>